<organism evidence="1 2">
    <name type="scientific">Pseudomonas phage vB_PaeM_PS119XW</name>
    <dbReference type="NCBI Taxonomy" id="2601632"/>
    <lineage>
        <taxon>Viruses</taxon>
        <taxon>Duplodnaviria</taxon>
        <taxon>Heunggongvirae</taxon>
        <taxon>Uroviricota</taxon>
        <taxon>Caudoviricetes</taxon>
        <taxon>Chimalliviridae</taxon>
        <taxon>Pawinskivirus</taxon>
        <taxon>Pawinskivirus PS119XW</taxon>
    </lineage>
</organism>
<dbReference type="EMBL" id="MN103543">
    <property type="protein sequence ID" value="QEM42018.1"/>
    <property type="molecule type" value="Genomic_DNA"/>
</dbReference>
<dbReference type="KEGG" id="vg:77937039"/>
<dbReference type="GeneID" id="77937039"/>
<name>A0A5C1K783_9CAUD</name>
<evidence type="ECO:0000313" key="1">
    <source>
        <dbReference type="EMBL" id="QEM42018.1"/>
    </source>
</evidence>
<dbReference type="RefSeq" id="YP_010661029.1">
    <property type="nucleotide sequence ID" value="NC_070882.1"/>
</dbReference>
<protein>
    <submittedName>
        <fullName evidence="1">Uncharacterized protein</fullName>
    </submittedName>
</protein>
<evidence type="ECO:0000313" key="2">
    <source>
        <dbReference type="Proteomes" id="UP000322144"/>
    </source>
</evidence>
<sequence>MKILEQLTQKGLLDEFISEFCTTSALGPQVISDRLPDAKKWLESHSITFESKGNIERTPRLIAEADFRIDQWMRVVNNKLDYLETAYDKAIEQGVSLNNSFFNYDISVLYTLDKKRLDAYPITVARVRAFAEKIGAQPYRLLNGDINTRIAYEEEYYAAYVKEPYKAIMGNPDYYKETIEAANECYGRP</sequence>
<accession>A0A5C1K783</accession>
<proteinExistence type="predicted"/>
<dbReference type="Proteomes" id="UP000322144">
    <property type="component" value="Segment"/>
</dbReference>
<keyword evidence="2" id="KW-1185">Reference proteome</keyword>
<reference evidence="1 2" key="1">
    <citation type="submission" date="2019-06" db="EMBL/GenBank/DDBJ databases">
        <title>A distant relative of Phikzvirus genus phages from a therapeutic phage collection.</title>
        <authorList>
            <person name="Hejnowicz M.S."/>
            <person name="Dabrowski K."/>
            <person name="Gawor J."/>
            <person name="Weber-Dabrowska B."/>
            <person name="Gromadka R."/>
            <person name="Lobocka M.B."/>
        </authorList>
    </citation>
    <scope>NUCLEOTIDE SEQUENCE [LARGE SCALE GENOMIC DNA]</scope>
</reference>